<reference evidence="1" key="1">
    <citation type="submission" date="2014-01" db="EMBL/GenBank/DDBJ databases">
        <title>The genome of the white-rot fungus Pycnoporus cinnabarinus: a basidiomycete model with a versatile arsenal for lignocellulosic biomass breakdown.</title>
        <authorList>
            <person name="Levasseur A."/>
            <person name="Lomascolo A."/>
            <person name="Ruiz-Duenas F.J."/>
            <person name="Uzan E."/>
            <person name="Piumi F."/>
            <person name="Kues U."/>
            <person name="Ram A.F.J."/>
            <person name="Murat C."/>
            <person name="Haon M."/>
            <person name="Benoit I."/>
            <person name="Arfi Y."/>
            <person name="Chevret D."/>
            <person name="Drula E."/>
            <person name="Kwon M.J."/>
            <person name="Gouret P."/>
            <person name="Lesage-Meessen L."/>
            <person name="Lombard V."/>
            <person name="Mariette J."/>
            <person name="Noirot C."/>
            <person name="Park J."/>
            <person name="Patyshakuliyeva A."/>
            <person name="Wieneger R.A.B."/>
            <person name="Wosten H.A.B."/>
            <person name="Martin F."/>
            <person name="Coutinho P.M."/>
            <person name="de Vries R."/>
            <person name="Martinez A.T."/>
            <person name="Klopp C."/>
            <person name="Pontarotti P."/>
            <person name="Henrissat B."/>
            <person name="Record E."/>
        </authorList>
    </citation>
    <scope>NUCLEOTIDE SEQUENCE [LARGE SCALE GENOMIC DNA]</scope>
    <source>
        <strain evidence="1">BRFM137</strain>
    </source>
</reference>
<evidence type="ECO:0000313" key="2">
    <source>
        <dbReference type="Proteomes" id="UP000029665"/>
    </source>
</evidence>
<name>A0A060S208_PYCCI</name>
<accession>A0A060S208</accession>
<keyword evidence="2" id="KW-1185">Reference proteome</keyword>
<dbReference type="HOGENOM" id="CLU_101869_0_0_1"/>
<organism evidence="1 2">
    <name type="scientific">Pycnoporus cinnabarinus</name>
    <name type="common">Cinnabar-red polypore</name>
    <name type="synonym">Trametes cinnabarina</name>
    <dbReference type="NCBI Taxonomy" id="5643"/>
    <lineage>
        <taxon>Eukaryota</taxon>
        <taxon>Fungi</taxon>
        <taxon>Dikarya</taxon>
        <taxon>Basidiomycota</taxon>
        <taxon>Agaricomycotina</taxon>
        <taxon>Agaricomycetes</taxon>
        <taxon>Polyporales</taxon>
        <taxon>Polyporaceae</taxon>
        <taxon>Trametes</taxon>
    </lineage>
</organism>
<proteinExistence type="predicted"/>
<dbReference type="Proteomes" id="UP000029665">
    <property type="component" value="Unassembled WGS sequence"/>
</dbReference>
<evidence type="ECO:0000313" key="1">
    <source>
        <dbReference type="EMBL" id="CDO68392.1"/>
    </source>
</evidence>
<comment type="caution">
    <text evidence="1">The sequence shown here is derived from an EMBL/GenBank/DDBJ whole genome shotgun (WGS) entry which is preliminary data.</text>
</comment>
<sequence>MANVPMPDQGRSNSAGAAPIDLAWRYPDPNTNLTVYLLVAPPQRNTVFDPRGLHWSLSWEVRQNVWRHVNVLTHRQPNQPSPNPRYIYFGPLTKTGGDGTLQTVKIIVGNMSLAMRQRIEALAWSVPVMYPNGQWNCQDWLIDLLGRMRNEGLIDDQTLRTVIGAARDAWDSDKAK</sequence>
<dbReference type="OMA" id="PVMYPNG"/>
<dbReference type="OrthoDB" id="37659at2759"/>
<dbReference type="EMBL" id="CCBP010000012">
    <property type="protein sequence ID" value="CDO68392.1"/>
    <property type="molecule type" value="Genomic_DNA"/>
</dbReference>
<protein>
    <submittedName>
        <fullName evidence="1">Uncharacterized protein</fullName>
    </submittedName>
</protein>
<gene>
    <name evidence="1" type="ORF">BN946_scf184815.g39</name>
</gene>
<dbReference type="AlphaFoldDB" id="A0A060S208"/>